<dbReference type="InterPro" id="IPR036890">
    <property type="entry name" value="HATPase_C_sf"/>
</dbReference>
<dbReference type="EMBL" id="PYGD01000008">
    <property type="protein sequence ID" value="PSK90464.1"/>
    <property type="molecule type" value="Genomic_DNA"/>
</dbReference>
<dbReference type="Pfam" id="PF02518">
    <property type="entry name" value="HATPase_c"/>
    <property type="match status" value="1"/>
</dbReference>
<evidence type="ECO:0000259" key="11">
    <source>
        <dbReference type="PROSITE" id="PS50109"/>
    </source>
</evidence>
<evidence type="ECO:0000313" key="13">
    <source>
        <dbReference type="Proteomes" id="UP000240572"/>
    </source>
</evidence>
<feature type="domain" description="Histidine kinase" evidence="11">
    <location>
        <begin position="462"/>
        <end position="649"/>
    </location>
</feature>
<gene>
    <name evidence="12" type="ORF">B0I18_108195</name>
</gene>
<dbReference type="SUPFAM" id="SSF48452">
    <property type="entry name" value="TPR-like"/>
    <property type="match status" value="2"/>
</dbReference>
<dbReference type="Gene3D" id="1.20.5.1930">
    <property type="match status" value="1"/>
</dbReference>
<dbReference type="Gene3D" id="1.25.40.10">
    <property type="entry name" value="Tetratricopeptide repeat domain"/>
    <property type="match status" value="3"/>
</dbReference>
<evidence type="ECO:0000256" key="6">
    <source>
        <dbReference type="ARBA" id="ARBA00022989"/>
    </source>
</evidence>
<evidence type="ECO:0000256" key="8">
    <source>
        <dbReference type="ARBA" id="ARBA00023136"/>
    </source>
</evidence>
<keyword evidence="7" id="KW-0902">Two-component regulatory system</keyword>
<dbReference type="Proteomes" id="UP000240572">
    <property type="component" value="Unassembled WGS sequence"/>
</dbReference>
<dbReference type="GO" id="GO:0046983">
    <property type="term" value="F:protein dimerization activity"/>
    <property type="evidence" value="ECO:0007669"/>
    <property type="project" value="InterPro"/>
</dbReference>
<evidence type="ECO:0000256" key="5">
    <source>
        <dbReference type="ARBA" id="ARBA00022777"/>
    </source>
</evidence>
<protein>
    <submittedName>
        <fullName evidence="12">Tetratricopeptide repeat protein</fullName>
    </submittedName>
</protein>
<keyword evidence="4 9" id="KW-0812">Transmembrane</keyword>
<evidence type="ECO:0000256" key="1">
    <source>
        <dbReference type="ARBA" id="ARBA00004651"/>
    </source>
</evidence>
<dbReference type="PROSITE" id="PS50109">
    <property type="entry name" value="HIS_KIN"/>
    <property type="match status" value="1"/>
</dbReference>
<evidence type="ECO:0000256" key="2">
    <source>
        <dbReference type="ARBA" id="ARBA00022475"/>
    </source>
</evidence>
<dbReference type="InterPro" id="IPR011712">
    <property type="entry name" value="Sig_transdc_His_kin_sub3_dim/P"/>
</dbReference>
<dbReference type="PANTHER" id="PTHR24421">
    <property type="entry name" value="NITRATE/NITRITE SENSOR PROTEIN NARX-RELATED"/>
    <property type="match status" value="1"/>
</dbReference>
<dbReference type="SMART" id="SM00028">
    <property type="entry name" value="TPR"/>
    <property type="match status" value="5"/>
</dbReference>
<proteinExistence type="predicted"/>
<dbReference type="InterPro" id="IPR050482">
    <property type="entry name" value="Sensor_HK_TwoCompSys"/>
</dbReference>
<evidence type="ECO:0000313" key="12">
    <source>
        <dbReference type="EMBL" id="PSK90464.1"/>
    </source>
</evidence>
<dbReference type="InterPro" id="IPR003594">
    <property type="entry name" value="HATPase_dom"/>
</dbReference>
<dbReference type="CDD" id="cd16917">
    <property type="entry name" value="HATPase_UhpB-NarQ-NarX-like"/>
    <property type="match status" value="1"/>
</dbReference>
<keyword evidence="2" id="KW-1003">Cell membrane</keyword>
<dbReference type="SUPFAM" id="SSF55874">
    <property type="entry name" value="ATPase domain of HSP90 chaperone/DNA topoisomerase II/histidine kinase"/>
    <property type="match status" value="1"/>
</dbReference>
<keyword evidence="5" id="KW-0418">Kinase</keyword>
<dbReference type="PANTHER" id="PTHR24421:SF37">
    <property type="entry name" value="SENSOR HISTIDINE KINASE NARS"/>
    <property type="match status" value="1"/>
</dbReference>
<feature type="chain" id="PRO_5015150221" evidence="10">
    <location>
        <begin position="21"/>
        <end position="649"/>
    </location>
</feature>
<dbReference type="AlphaFoldDB" id="A0A2P8CZS5"/>
<dbReference type="SMART" id="SM00387">
    <property type="entry name" value="HATPase_c"/>
    <property type="match status" value="1"/>
</dbReference>
<dbReference type="Pfam" id="PF13181">
    <property type="entry name" value="TPR_8"/>
    <property type="match status" value="1"/>
</dbReference>
<comment type="subcellular location">
    <subcellularLocation>
        <location evidence="1">Cell membrane</location>
        <topology evidence="1">Multi-pass membrane protein</topology>
    </subcellularLocation>
</comment>
<evidence type="ECO:0000256" key="10">
    <source>
        <dbReference type="SAM" id="SignalP"/>
    </source>
</evidence>
<accession>A0A2P8CZS5</accession>
<dbReference type="GO" id="GO:0000155">
    <property type="term" value="F:phosphorelay sensor kinase activity"/>
    <property type="evidence" value="ECO:0007669"/>
    <property type="project" value="InterPro"/>
</dbReference>
<keyword evidence="3" id="KW-0808">Transferase</keyword>
<dbReference type="InterPro" id="IPR019734">
    <property type="entry name" value="TPR_rpt"/>
</dbReference>
<dbReference type="GO" id="GO:0005886">
    <property type="term" value="C:plasma membrane"/>
    <property type="evidence" value="ECO:0007669"/>
    <property type="project" value="UniProtKB-SubCell"/>
</dbReference>
<evidence type="ECO:0000256" key="4">
    <source>
        <dbReference type="ARBA" id="ARBA00022692"/>
    </source>
</evidence>
<dbReference type="InterPro" id="IPR011990">
    <property type="entry name" value="TPR-like_helical_dom_sf"/>
</dbReference>
<dbReference type="Gene3D" id="3.30.565.10">
    <property type="entry name" value="Histidine kinase-like ATPase, C-terminal domain"/>
    <property type="match status" value="1"/>
</dbReference>
<keyword evidence="10" id="KW-0732">Signal</keyword>
<keyword evidence="8 9" id="KW-0472">Membrane</keyword>
<evidence type="ECO:0000256" key="9">
    <source>
        <dbReference type="SAM" id="Phobius"/>
    </source>
</evidence>
<evidence type="ECO:0000256" key="7">
    <source>
        <dbReference type="ARBA" id="ARBA00023012"/>
    </source>
</evidence>
<name>A0A2P8CZS5_9BACT</name>
<dbReference type="OrthoDB" id="617348at2"/>
<comment type="caution">
    <text evidence="12">The sequence shown here is derived from an EMBL/GenBank/DDBJ whole genome shotgun (WGS) entry which is preliminary data.</text>
</comment>
<evidence type="ECO:0000256" key="3">
    <source>
        <dbReference type="ARBA" id="ARBA00022679"/>
    </source>
</evidence>
<organism evidence="12 13">
    <name type="scientific">Taibaiella chishuiensis</name>
    <dbReference type="NCBI Taxonomy" id="1434707"/>
    <lineage>
        <taxon>Bacteria</taxon>
        <taxon>Pseudomonadati</taxon>
        <taxon>Bacteroidota</taxon>
        <taxon>Chitinophagia</taxon>
        <taxon>Chitinophagales</taxon>
        <taxon>Chitinophagaceae</taxon>
        <taxon>Taibaiella</taxon>
    </lineage>
</organism>
<keyword evidence="13" id="KW-1185">Reference proteome</keyword>
<feature type="transmembrane region" description="Helical" evidence="9">
    <location>
        <begin position="404"/>
        <end position="422"/>
    </location>
</feature>
<keyword evidence="6 9" id="KW-1133">Transmembrane helix</keyword>
<dbReference type="Pfam" id="PF07730">
    <property type="entry name" value="HisKA_3"/>
    <property type="match status" value="1"/>
</dbReference>
<feature type="signal peptide" evidence="10">
    <location>
        <begin position="1"/>
        <end position="20"/>
    </location>
</feature>
<reference evidence="12 13" key="1">
    <citation type="submission" date="2018-03" db="EMBL/GenBank/DDBJ databases">
        <title>Genomic Encyclopedia of Type Strains, Phase III (KMG-III): the genomes of soil and plant-associated and newly described type strains.</title>
        <authorList>
            <person name="Whitman W."/>
        </authorList>
    </citation>
    <scope>NUCLEOTIDE SEQUENCE [LARGE SCALE GENOMIC DNA]</scope>
    <source>
        <strain evidence="12 13">CGMCC 1.12700</strain>
    </source>
</reference>
<dbReference type="RefSeq" id="WP_106524334.1">
    <property type="nucleotide sequence ID" value="NZ_PYGD01000008.1"/>
</dbReference>
<dbReference type="InterPro" id="IPR005467">
    <property type="entry name" value="His_kinase_dom"/>
</dbReference>
<sequence>MRCRPILLLLLLLLPWPAHAQSSFIESFIERQVQPPVSKAALDKMEAELRLIERLYTSNPDSALALCRIVYEDSKRMQFPDGMATALLWTGGVYMMARSEPKQALRYYRNAAPYCARAINVRSTLLLLLHTDMAAAFSVQGQYDSALVYYYKALTTVLQYNIKDARELAILNSNLAAIHYVLGQYEEAVPYIRTTIRISDSAGLPQPLFDALNSRASISITKGNLDSAARDIARMEAMPLTGARKERDIAYLKGMICLKQKDTRAAIPLFRHALEQSGANARDKSNNMSGLGLAYFLEGAYTTSARYITEAIQLSEEAGISGRALLDNYENLAEIYDSARDYKNAYRYRSMAAKLNDSMYKMENTKNLNVLQTRYLTAEKNKVLAEKQLQLAIAEAGLRKKNIWIMWITGGTLILLVLAAWLSQKQRLQLQKAKTARQQQQVQQLKAVIEGEEKERSRIGRQLHDDIMVQLSIVKMGMEALPMAHPSIRDAEGYRSIVDQLNHTSRQLRQTAHNLMPDTLLEEGLVSAVLYFCRNAEKLTGIRFRFQHYGDIPPLASDIEVSIYRVIQELVQNIIKHADAQNALVQLSYRKGILSITVEDDGTGMPAEAPGPDKMGLKSIRTRIKALEGNMDIHACTPHGTSVTIELNL</sequence>